<dbReference type="RefSeq" id="WP_119378514.1">
    <property type="nucleotide sequence ID" value="NZ_QWGB01000005.1"/>
</dbReference>
<dbReference type="EMBL" id="QWGB01000005">
    <property type="protein sequence ID" value="RIJ23325.1"/>
    <property type="molecule type" value="Genomic_DNA"/>
</dbReference>
<organism evidence="5 6">
    <name type="scientific">Henriciella barbarensis</name>
    <dbReference type="NCBI Taxonomy" id="86342"/>
    <lineage>
        <taxon>Bacteria</taxon>
        <taxon>Pseudomonadati</taxon>
        <taxon>Pseudomonadota</taxon>
        <taxon>Alphaproteobacteria</taxon>
        <taxon>Hyphomonadales</taxon>
        <taxon>Hyphomonadaceae</taxon>
        <taxon>Henriciella</taxon>
    </lineage>
</organism>
<accession>A0A399QYX2</accession>
<dbReference type="InterPro" id="IPR032259">
    <property type="entry name" value="HIBYL-CoA-H"/>
</dbReference>
<dbReference type="GO" id="GO:0016853">
    <property type="term" value="F:isomerase activity"/>
    <property type="evidence" value="ECO:0007669"/>
    <property type="project" value="UniProtKB-KW"/>
</dbReference>
<dbReference type="PANTHER" id="PTHR43176">
    <property type="entry name" value="3-HYDROXYISOBUTYRYL-COA HYDROLASE-RELATED"/>
    <property type="match status" value="1"/>
</dbReference>
<dbReference type="AlphaFoldDB" id="A0A399QYX2"/>
<dbReference type="Proteomes" id="UP000265431">
    <property type="component" value="Unassembled WGS sequence"/>
</dbReference>
<evidence type="ECO:0000256" key="1">
    <source>
        <dbReference type="ARBA" id="ARBA00001709"/>
    </source>
</evidence>
<protein>
    <recommendedName>
        <fullName evidence="2">3-hydroxyisobutyryl-CoA hydrolase</fullName>
        <ecNumber evidence="2">3.1.2.4</ecNumber>
    </recommendedName>
</protein>
<dbReference type="NCBIfam" id="NF004127">
    <property type="entry name" value="PRK05617.1"/>
    <property type="match status" value="1"/>
</dbReference>
<evidence type="ECO:0000259" key="4">
    <source>
        <dbReference type="Pfam" id="PF16113"/>
    </source>
</evidence>
<dbReference type="InterPro" id="IPR045004">
    <property type="entry name" value="ECH_dom"/>
</dbReference>
<dbReference type="GO" id="GO:0003860">
    <property type="term" value="F:3-hydroxyisobutyryl-CoA hydrolase activity"/>
    <property type="evidence" value="ECO:0007669"/>
    <property type="project" value="UniProtKB-EC"/>
</dbReference>
<dbReference type="EC" id="3.1.2.4" evidence="2"/>
<comment type="catalytic activity">
    <reaction evidence="1">
        <text>3-hydroxy-2-methylpropanoyl-CoA + H2O = 3-hydroxy-2-methylpropanoate + CoA + H(+)</text>
        <dbReference type="Rhea" id="RHEA:20888"/>
        <dbReference type="ChEBI" id="CHEBI:11805"/>
        <dbReference type="ChEBI" id="CHEBI:15377"/>
        <dbReference type="ChEBI" id="CHEBI:15378"/>
        <dbReference type="ChEBI" id="CHEBI:57287"/>
        <dbReference type="ChEBI" id="CHEBI:57340"/>
        <dbReference type="EC" id="3.1.2.4"/>
    </reaction>
</comment>
<evidence type="ECO:0000256" key="3">
    <source>
        <dbReference type="ARBA" id="ARBA00022801"/>
    </source>
</evidence>
<gene>
    <name evidence="5" type="ORF">D1224_03345</name>
</gene>
<dbReference type="SUPFAM" id="SSF52096">
    <property type="entry name" value="ClpP/crotonase"/>
    <property type="match status" value="1"/>
</dbReference>
<sequence length="341" mass="36885">MSDQVIIARKEGRAGRITLNRPKALHSLNQEMCDLMIEALLAWRDDDAVELVIVDHLEDTRGFCAGGDIRMLQDSGKADGKEAQAFFAAEYRLNTLIEEYPKPYVAIIDGVTMGGGVGISVHGDVRVATPNTTFAMPESGIGLFPDVGGGWFLPRLGGELGQWLALTGARLKGKDVLAAGVATHFTEDATGLAAQLAEQGLSALDGLEQSAEGSFAAHQSEIDNCFGKDTVEEIIACLEAGSEWAHKQAETLKTKSPLTLKVAYRQLREGGNLGDFRDNMKMEFRIGARIVCTENFIEGVRAVLVDRDNDPKWVPADLASVDEKLVDSFFAPLGADELTFL</sequence>
<dbReference type="FunFam" id="3.90.226.10:FF:000026">
    <property type="entry name" value="3-hydroxyisobutyryl-CoA hydrolase, mitochondrial"/>
    <property type="match status" value="1"/>
</dbReference>
<proteinExistence type="predicted"/>
<dbReference type="GO" id="GO:0006574">
    <property type="term" value="P:L-valine catabolic process"/>
    <property type="evidence" value="ECO:0007669"/>
    <property type="project" value="TreeGrafter"/>
</dbReference>
<dbReference type="Pfam" id="PF16113">
    <property type="entry name" value="ECH_2"/>
    <property type="match status" value="1"/>
</dbReference>
<keyword evidence="6" id="KW-1185">Reference proteome</keyword>
<dbReference type="Gene3D" id="3.90.226.10">
    <property type="entry name" value="2-enoyl-CoA Hydratase, Chain A, domain 1"/>
    <property type="match status" value="1"/>
</dbReference>
<dbReference type="CDD" id="cd06558">
    <property type="entry name" value="crotonase-like"/>
    <property type="match status" value="1"/>
</dbReference>
<dbReference type="OrthoDB" id="9790967at2"/>
<evidence type="ECO:0000313" key="5">
    <source>
        <dbReference type="EMBL" id="RIJ23325.1"/>
    </source>
</evidence>
<dbReference type="InterPro" id="IPR029045">
    <property type="entry name" value="ClpP/crotonase-like_dom_sf"/>
</dbReference>
<comment type="caution">
    <text evidence="5">The sequence shown here is derived from an EMBL/GenBank/DDBJ whole genome shotgun (WGS) entry which is preliminary data.</text>
</comment>
<feature type="domain" description="Enoyl-CoA hydratase/isomerase" evidence="4">
    <location>
        <begin position="15"/>
        <end position="330"/>
    </location>
</feature>
<evidence type="ECO:0000313" key="6">
    <source>
        <dbReference type="Proteomes" id="UP000265431"/>
    </source>
</evidence>
<name>A0A399QYX2_9PROT</name>
<dbReference type="PANTHER" id="PTHR43176:SF3">
    <property type="entry name" value="3-HYDROXYISOBUTYRYL-COA HYDROLASE, MITOCHONDRIAL"/>
    <property type="match status" value="1"/>
</dbReference>
<keyword evidence="5" id="KW-0413">Isomerase</keyword>
<evidence type="ECO:0000256" key="2">
    <source>
        <dbReference type="ARBA" id="ARBA00011915"/>
    </source>
</evidence>
<keyword evidence="3" id="KW-0378">Hydrolase</keyword>
<reference evidence="5 6" key="1">
    <citation type="submission" date="2018-08" db="EMBL/GenBank/DDBJ databases">
        <title>Henriciella mobilis sp. nov., isolated from seawater.</title>
        <authorList>
            <person name="Cheng H."/>
            <person name="Wu Y.-H."/>
            <person name="Xu X.-W."/>
            <person name="Guo L.-L."/>
        </authorList>
    </citation>
    <scope>NUCLEOTIDE SEQUENCE [LARGE SCALE GENOMIC DNA]</scope>
    <source>
        <strain evidence="5 6">CCUG66934</strain>
    </source>
</reference>